<accession>C0P5N1</accession>
<protein>
    <submittedName>
        <fullName evidence="1">Uncharacterized protein</fullName>
    </submittedName>
</protein>
<dbReference type="HOGENOM" id="CLU_2444109_0_0_1"/>
<sequence>MAGHELGLIRVQAVGVGSTVQVPDTALVVAGRRRWRRGACVPGWVWYRFGFSYFSPSDFAPFLSRSLMMQLHFGREECGGRRLLRRWICL</sequence>
<organism evidence="1">
    <name type="scientific">Zea mays</name>
    <name type="common">Maize</name>
    <dbReference type="NCBI Taxonomy" id="4577"/>
    <lineage>
        <taxon>Eukaryota</taxon>
        <taxon>Viridiplantae</taxon>
        <taxon>Streptophyta</taxon>
        <taxon>Embryophyta</taxon>
        <taxon>Tracheophyta</taxon>
        <taxon>Spermatophyta</taxon>
        <taxon>Magnoliopsida</taxon>
        <taxon>Liliopsida</taxon>
        <taxon>Poales</taxon>
        <taxon>Poaceae</taxon>
        <taxon>PACMAD clade</taxon>
        <taxon>Panicoideae</taxon>
        <taxon>Andropogonodae</taxon>
        <taxon>Andropogoneae</taxon>
        <taxon>Tripsacinae</taxon>
        <taxon>Zea</taxon>
    </lineage>
</organism>
<dbReference type="EMBL" id="BT063600">
    <property type="protein sequence ID" value="ACN28297.1"/>
    <property type="molecule type" value="mRNA"/>
</dbReference>
<dbReference type="AlphaFoldDB" id="C0P5N1"/>
<reference evidence="1" key="1">
    <citation type="journal article" date="2009" name="PLoS Genet.">
        <title>Sequencing, mapping, and analysis of 27,455 maize full-length cDNAs.</title>
        <authorList>
            <person name="Soderlund C."/>
            <person name="Descour A."/>
            <person name="Kudrna D."/>
            <person name="Bomhoff M."/>
            <person name="Boyd L."/>
            <person name="Currie J."/>
            <person name="Angelova A."/>
            <person name="Collura K."/>
            <person name="Wissotski M."/>
            <person name="Ashley E."/>
            <person name="Morrow D."/>
            <person name="Fernandes J."/>
            <person name="Walbot V."/>
            <person name="Yu Y."/>
        </authorList>
    </citation>
    <scope>NUCLEOTIDE SEQUENCE</scope>
    <source>
        <strain evidence="1">B73</strain>
    </source>
</reference>
<name>C0P5N1_MAIZE</name>
<evidence type="ECO:0000313" key="1">
    <source>
        <dbReference type="EMBL" id="ACN28297.1"/>
    </source>
</evidence>
<proteinExistence type="evidence at transcript level"/>